<comment type="similarity">
    <text evidence="1">Belongs to the plant LTP family.</text>
</comment>
<feature type="chain" id="PRO_5012528988" description="Bifunctional inhibitor/plant lipid transfer protein/seed storage helical domain-containing protein" evidence="6">
    <location>
        <begin position="30"/>
        <end position="179"/>
    </location>
</feature>
<keyword evidence="2 6" id="KW-0732">Signal</keyword>
<keyword evidence="5" id="KW-0472">Membrane</keyword>
<feature type="domain" description="Bifunctional inhibitor/plant lipid transfer protein/seed storage helical" evidence="7">
    <location>
        <begin position="22"/>
        <end position="116"/>
    </location>
</feature>
<sequence length="179" mass="17021">MQQTAAARLLAAAVAVAVACLVLAPSAHAQGTSGSGAMPSCAAKLVPCAGYLNSTSTAAAPAPACCGPLREAAANETACLCAMLLNRAALQAFGVAPEQGLVLARRCNVTTDASACAGAGAGTGASGSTAASSASTGSAATSSSVTKPTANGGSLARSLSLTGASSLVGFSFIWLIIMA</sequence>
<evidence type="ECO:0000256" key="3">
    <source>
        <dbReference type="ARBA" id="ARBA00023157"/>
    </source>
</evidence>
<keyword evidence="4" id="KW-0325">Glycoprotein</keyword>
<dbReference type="Pfam" id="PF14368">
    <property type="entry name" value="LTP_2"/>
    <property type="match status" value="1"/>
</dbReference>
<evidence type="ECO:0000256" key="6">
    <source>
        <dbReference type="SAM" id="SignalP"/>
    </source>
</evidence>
<dbReference type="OrthoDB" id="690947at2759"/>
<evidence type="ECO:0000256" key="2">
    <source>
        <dbReference type="ARBA" id="ARBA00022729"/>
    </source>
</evidence>
<dbReference type="ExpressionAtlas" id="A0A1W0VUZ9">
    <property type="expression patterns" value="baseline"/>
</dbReference>
<protein>
    <recommendedName>
        <fullName evidence="7">Bifunctional inhibitor/plant lipid transfer protein/seed storage helical domain-containing protein</fullName>
    </recommendedName>
</protein>
<keyword evidence="3" id="KW-1015">Disulfide bond</keyword>
<dbReference type="SUPFAM" id="SSF47699">
    <property type="entry name" value="Bifunctional inhibitor/lipid-transfer protein/seed storage 2S albumin"/>
    <property type="match status" value="1"/>
</dbReference>
<dbReference type="AlphaFoldDB" id="A0A1W0VUZ9"/>
<keyword evidence="9" id="KW-1185">Reference proteome</keyword>
<gene>
    <name evidence="8" type="ORF">SORBI_3010G261200</name>
</gene>
<dbReference type="InterPro" id="IPR043325">
    <property type="entry name" value="LTSS"/>
</dbReference>
<dbReference type="Proteomes" id="UP000000768">
    <property type="component" value="Chromosome 10"/>
</dbReference>
<feature type="signal peptide" evidence="6">
    <location>
        <begin position="1"/>
        <end position="29"/>
    </location>
</feature>
<evidence type="ECO:0000259" key="7">
    <source>
        <dbReference type="Pfam" id="PF14368"/>
    </source>
</evidence>
<dbReference type="EMBL" id="CM000769">
    <property type="protein sequence ID" value="OQU77086.1"/>
    <property type="molecule type" value="Genomic_DNA"/>
</dbReference>
<proteinExistence type="inferred from homology"/>
<name>A0A1W0VUZ9_SORBI</name>
<dbReference type="STRING" id="4558.A0A1W0VUZ9"/>
<evidence type="ECO:0000256" key="4">
    <source>
        <dbReference type="ARBA" id="ARBA00023180"/>
    </source>
</evidence>
<evidence type="ECO:0000313" key="8">
    <source>
        <dbReference type="EMBL" id="OQU77086.1"/>
    </source>
</evidence>
<reference evidence="9" key="2">
    <citation type="journal article" date="2018" name="Plant J.">
        <title>The Sorghum bicolor reference genome: improved assembly, gene annotations, a transcriptome atlas, and signatures of genome organization.</title>
        <authorList>
            <person name="McCormick R.F."/>
            <person name="Truong S.K."/>
            <person name="Sreedasyam A."/>
            <person name="Jenkins J."/>
            <person name="Shu S."/>
            <person name="Sims D."/>
            <person name="Kennedy M."/>
            <person name="Amirebrahimi M."/>
            <person name="Weers B.D."/>
            <person name="McKinley B."/>
            <person name="Mattison A."/>
            <person name="Morishige D.T."/>
            <person name="Grimwood J."/>
            <person name="Schmutz J."/>
            <person name="Mullet J.E."/>
        </authorList>
    </citation>
    <scope>NUCLEOTIDE SEQUENCE [LARGE SCALE GENOMIC DNA]</scope>
    <source>
        <strain evidence="9">cv. BTx623</strain>
    </source>
</reference>
<dbReference type="InterPro" id="IPR036312">
    <property type="entry name" value="Bifun_inhib/LTP/seed_sf"/>
</dbReference>
<reference evidence="8 9" key="1">
    <citation type="journal article" date="2009" name="Nature">
        <title>The Sorghum bicolor genome and the diversification of grasses.</title>
        <authorList>
            <person name="Paterson A.H."/>
            <person name="Bowers J.E."/>
            <person name="Bruggmann R."/>
            <person name="Dubchak I."/>
            <person name="Grimwood J."/>
            <person name="Gundlach H."/>
            <person name="Haberer G."/>
            <person name="Hellsten U."/>
            <person name="Mitros T."/>
            <person name="Poliakov A."/>
            <person name="Schmutz J."/>
            <person name="Spannagl M."/>
            <person name="Tang H."/>
            <person name="Wang X."/>
            <person name="Wicker T."/>
            <person name="Bharti A.K."/>
            <person name="Chapman J."/>
            <person name="Feltus F.A."/>
            <person name="Gowik U."/>
            <person name="Grigoriev I.V."/>
            <person name="Lyons E."/>
            <person name="Maher C.A."/>
            <person name="Martis M."/>
            <person name="Narechania A."/>
            <person name="Otillar R.P."/>
            <person name="Penning B.W."/>
            <person name="Salamov A.A."/>
            <person name="Wang Y."/>
            <person name="Zhang L."/>
            <person name="Carpita N.C."/>
            <person name="Freeling M."/>
            <person name="Gingle A.R."/>
            <person name="Hash C.T."/>
            <person name="Keller B."/>
            <person name="Klein P."/>
            <person name="Kresovich S."/>
            <person name="McCann M.C."/>
            <person name="Ming R."/>
            <person name="Peterson D.G."/>
            <person name="Mehboob-ur-Rahman"/>
            <person name="Ware D."/>
            <person name="Westhoff P."/>
            <person name="Mayer K.F."/>
            <person name="Messing J."/>
            <person name="Rokhsar D.S."/>
        </authorList>
    </citation>
    <scope>NUCLEOTIDE SEQUENCE [LARGE SCALE GENOMIC DNA]</scope>
    <source>
        <strain evidence="9">cv. BTx623</strain>
    </source>
</reference>
<keyword evidence="5" id="KW-0812">Transmembrane</keyword>
<dbReference type="Gramene" id="OQU77086">
    <property type="protein sequence ID" value="OQU77086"/>
    <property type="gene ID" value="SORBI_3010G261200"/>
</dbReference>
<dbReference type="InterPro" id="IPR016140">
    <property type="entry name" value="Bifunc_inhib/LTP/seed_store"/>
</dbReference>
<dbReference type="CDD" id="cd00010">
    <property type="entry name" value="AAI_LTSS"/>
    <property type="match status" value="1"/>
</dbReference>
<evidence type="ECO:0000313" key="9">
    <source>
        <dbReference type="Proteomes" id="UP000000768"/>
    </source>
</evidence>
<dbReference type="OMA" id="VAKDATC"/>
<organism evidence="8 9">
    <name type="scientific">Sorghum bicolor</name>
    <name type="common">Sorghum</name>
    <name type="synonym">Sorghum vulgare</name>
    <dbReference type="NCBI Taxonomy" id="4558"/>
    <lineage>
        <taxon>Eukaryota</taxon>
        <taxon>Viridiplantae</taxon>
        <taxon>Streptophyta</taxon>
        <taxon>Embryophyta</taxon>
        <taxon>Tracheophyta</taxon>
        <taxon>Spermatophyta</taxon>
        <taxon>Magnoliopsida</taxon>
        <taxon>Liliopsida</taxon>
        <taxon>Poales</taxon>
        <taxon>Poaceae</taxon>
        <taxon>PACMAD clade</taxon>
        <taxon>Panicoideae</taxon>
        <taxon>Andropogonodae</taxon>
        <taxon>Andropogoneae</taxon>
        <taxon>Sorghinae</taxon>
        <taxon>Sorghum</taxon>
    </lineage>
</organism>
<dbReference type="InParanoid" id="A0A1W0VUZ9"/>
<keyword evidence="5" id="KW-1133">Transmembrane helix</keyword>
<accession>A0A1W0VUZ9</accession>
<feature type="transmembrane region" description="Helical" evidence="5">
    <location>
        <begin position="155"/>
        <end position="177"/>
    </location>
</feature>
<evidence type="ECO:0000256" key="1">
    <source>
        <dbReference type="ARBA" id="ARBA00009748"/>
    </source>
</evidence>
<dbReference type="PANTHER" id="PTHR33044">
    <property type="entry name" value="BIFUNCTIONAL INHIBITOR/LIPID-TRANSFER PROTEIN/SEED STORAGE 2S ALBUMIN SUPERFAMILY PROTEIN-RELATED"/>
    <property type="match status" value="1"/>
</dbReference>
<evidence type="ECO:0000256" key="5">
    <source>
        <dbReference type="SAM" id="Phobius"/>
    </source>
</evidence>
<dbReference type="Gene3D" id="1.10.110.10">
    <property type="entry name" value="Plant lipid-transfer and hydrophobic proteins"/>
    <property type="match status" value="1"/>
</dbReference>